<feature type="non-terminal residue" evidence="1">
    <location>
        <position position="1"/>
    </location>
</feature>
<sequence>MISADSSNILVAITFNRHVVIITRLKQRFQCSNSPAARSTMLNKRRQDQHICDNHLRNRFMTASETTMQTKGRH</sequence>
<name>A0ABY7G1Z8_MYAAR</name>
<accession>A0ABY7G1Z8</accession>
<evidence type="ECO:0000313" key="1">
    <source>
        <dbReference type="EMBL" id="WAR27932.1"/>
    </source>
</evidence>
<reference evidence="1" key="1">
    <citation type="submission" date="2022-11" db="EMBL/GenBank/DDBJ databases">
        <title>Centuries of genome instability and evolution in soft-shell clam transmissible cancer (bioRxiv).</title>
        <authorList>
            <person name="Hart S.F.M."/>
            <person name="Yonemitsu M.A."/>
            <person name="Giersch R.M."/>
            <person name="Beal B.F."/>
            <person name="Arriagada G."/>
            <person name="Davis B.W."/>
            <person name="Ostrander E.A."/>
            <person name="Goff S.P."/>
            <person name="Metzger M.J."/>
        </authorList>
    </citation>
    <scope>NUCLEOTIDE SEQUENCE</scope>
    <source>
        <strain evidence="1">MELC-2E11</strain>
        <tissue evidence="1">Siphon/mantle</tissue>
    </source>
</reference>
<gene>
    <name evidence="1" type="ORF">MAR_013636</name>
</gene>
<protein>
    <submittedName>
        <fullName evidence="1">Uncharacterized protein</fullName>
    </submittedName>
</protein>
<evidence type="ECO:0000313" key="2">
    <source>
        <dbReference type="Proteomes" id="UP001164746"/>
    </source>
</evidence>
<keyword evidence="2" id="KW-1185">Reference proteome</keyword>
<proteinExistence type="predicted"/>
<organism evidence="1 2">
    <name type="scientific">Mya arenaria</name>
    <name type="common">Soft-shell clam</name>
    <dbReference type="NCBI Taxonomy" id="6604"/>
    <lineage>
        <taxon>Eukaryota</taxon>
        <taxon>Metazoa</taxon>
        <taxon>Spiralia</taxon>
        <taxon>Lophotrochozoa</taxon>
        <taxon>Mollusca</taxon>
        <taxon>Bivalvia</taxon>
        <taxon>Autobranchia</taxon>
        <taxon>Heteroconchia</taxon>
        <taxon>Euheterodonta</taxon>
        <taxon>Imparidentia</taxon>
        <taxon>Neoheterodontei</taxon>
        <taxon>Myida</taxon>
        <taxon>Myoidea</taxon>
        <taxon>Myidae</taxon>
        <taxon>Mya</taxon>
    </lineage>
</organism>
<dbReference type="Proteomes" id="UP001164746">
    <property type="component" value="Chromosome 15"/>
</dbReference>
<dbReference type="EMBL" id="CP111026">
    <property type="protein sequence ID" value="WAR27932.1"/>
    <property type="molecule type" value="Genomic_DNA"/>
</dbReference>